<dbReference type="Pfam" id="PF03206">
    <property type="entry name" value="NifW"/>
    <property type="match status" value="1"/>
</dbReference>
<evidence type="ECO:0000256" key="5">
    <source>
        <dbReference type="ARBA" id="ARBA00023231"/>
    </source>
</evidence>
<name>A0ABY2AI99_9GAMM</name>
<protein>
    <recommendedName>
        <fullName evidence="4">Nitrogenase-stabilizing/protective protein NifW</fullName>
    </recommendedName>
</protein>
<comment type="function">
    <text evidence="1">May protect the nitrogenase Fe-Mo protein from oxidative damage.</text>
</comment>
<dbReference type="RefSeq" id="WP_131416281.1">
    <property type="nucleotide sequence ID" value="NZ_SJXE01000007.1"/>
</dbReference>
<keyword evidence="5" id="KW-0535">Nitrogen fixation</keyword>
<evidence type="ECO:0000256" key="2">
    <source>
        <dbReference type="ARBA" id="ARBA00008351"/>
    </source>
</evidence>
<organism evidence="6 7">
    <name type="scientific">Corallincola luteus</name>
    <dbReference type="NCBI Taxonomy" id="1775177"/>
    <lineage>
        <taxon>Bacteria</taxon>
        <taxon>Pseudomonadati</taxon>
        <taxon>Pseudomonadota</taxon>
        <taxon>Gammaproteobacteria</taxon>
        <taxon>Alteromonadales</taxon>
        <taxon>Psychromonadaceae</taxon>
        <taxon>Corallincola</taxon>
    </lineage>
</organism>
<evidence type="ECO:0000256" key="3">
    <source>
        <dbReference type="ARBA" id="ARBA00011284"/>
    </source>
</evidence>
<evidence type="ECO:0000313" key="6">
    <source>
        <dbReference type="EMBL" id="TCI02409.1"/>
    </source>
</evidence>
<dbReference type="EMBL" id="SJXE01000007">
    <property type="protein sequence ID" value="TCI02409.1"/>
    <property type="molecule type" value="Genomic_DNA"/>
</dbReference>
<dbReference type="InterPro" id="IPR004893">
    <property type="entry name" value="NifW"/>
</dbReference>
<proteinExistence type="inferred from homology"/>
<sequence length="107" mass="12076">MTSTAAASSSPQSRLPATDLDLALAELDSAEDFLKFFQVSYQPEVIQHRRIELLRQFYQQLANTQKQTPMLGWQHYKSALNRAYCLIQKGEQVGFAASKCGDCQKCD</sequence>
<evidence type="ECO:0000256" key="4">
    <source>
        <dbReference type="ARBA" id="ARBA00016274"/>
    </source>
</evidence>
<reference evidence="6 7" key="1">
    <citation type="submission" date="2019-02" db="EMBL/GenBank/DDBJ databases">
        <title>Corallincola luteus sp. nov., a marine bacterium isolated from surface sediment of Bohai Sea in China.</title>
        <authorList>
            <person name="Ren Q."/>
        </authorList>
    </citation>
    <scope>NUCLEOTIDE SEQUENCE [LARGE SCALE GENOMIC DNA]</scope>
    <source>
        <strain evidence="6 7">DASS28</strain>
    </source>
</reference>
<comment type="caution">
    <text evidence="6">The sequence shown here is derived from an EMBL/GenBank/DDBJ whole genome shotgun (WGS) entry which is preliminary data.</text>
</comment>
<keyword evidence="7" id="KW-1185">Reference proteome</keyword>
<evidence type="ECO:0000256" key="1">
    <source>
        <dbReference type="ARBA" id="ARBA00002247"/>
    </source>
</evidence>
<accession>A0ABY2AI99</accession>
<dbReference type="Proteomes" id="UP000292554">
    <property type="component" value="Unassembled WGS sequence"/>
</dbReference>
<evidence type="ECO:0000313" key="7">
    <source>
        <dbReference type="Proteomes" id="UP000292554"/>
    </source>
</evidence>
<comment type="similarity">
    <text evidence="2">Belongs to the NifW family.</text>
</comment>
<gene>
    <name evidence="6" type="ORF">EZV61_13710</name>
</gene>
<comment type="subunit">
    <text evidence="3">Homotrimer; associates with NifD.</text>
</comment>